<dbReference type="Proteomes" id="UP000643403">
    <property type="component" value="Unassembled WGS sequence"/>
</dbReference>
<keyword evidence="2" id="KW-1185">Reference proteome</keyword>
<comment type="caution">
    <text evidence="1">The sequence shown here is derived from an EMBL/GenBank/DDBJ whole genome shotgun (WGS) entry which is preliminary data.</text>
</comment>
<gene>
    <name evidence="1" type="ORF">GCM10008101_25040</name>
</gene>
<name>A0ABQ3C812_9GAMM</name>
<organism evidence="1 2">
    <name type="scientific">Cognatilysobacter xinjiangensis</name>
    <dbReference type="NCBI Taxonomy" id="546892"/>
    <lineage>
        <taxon>Bacteria</taxon>
        <taxon>Pseudomonadati</taxon>
        <taxon>Pseudomonadota</taxon>
        <taxon>Gammaproteobacteria</taxon>
        <taxon>Lysobacterales</taxon>
        <taxon>Lysobacteraceae</taxon>
        <taxon>Cognatilysobacter</taxon>
    </lineage>
</organism>
<evidence type="ECO:0000313" key="1">
    <source>
        <dbReference type="EMBL" id="GGZ69808.1"/>
    </source>
</evidence>
<proteinExistence type="predicted"/>
<reference evidence="2" key="1">
    <citation type="journal article" date="2019" name="Int. J. Syst. Evol. Microbiol.">
        <title>The Global Catalogue of Microorganisms (GCM) 10K type strain sequencing project: providing services to taxonomists for standard genome sequencing and annotation.</title>
        <authorList>
            <consortium name="The Broad Institute Genomics Platform"/>
            <consortium name="The Broad Institute Genome Sequencing Center for Infectious Disease"/>
            <person name="Wu L."/>
            <person name="Ma J."/>
        </authorList>
    </citation>
    <scope>NUCLEOTIDE SEQUENCE [LARGE SCALE GENOMIC DNA]</scope>
    <source>
        <strain evidence="2">KCTC 22558</strain>
    </source>
</reference>
<protein>
    <recommendedName>
        <fullName evidence="3">DNA-directed RNA polymerase specialized sigma subunit, sigma24 family</fullName>
    </recommendedName>
</protein>
<evidence type="ECO:0008006" key="3">
    <source>
        <dbReference type="Google" id="ProtNLM"/>
    </source>
</evidence>
<sequence>MDGGRRYHLDMSPTVPTPTPDLARPAALAAFLRGIERRAAVLAELQAGDPTIGDAALTRAMAAFREEAVDAPMADWPRRFWCALLAQPALRRATRARPPAFVPACSPAVRAALLLRLAAGLDEAQAAAVLDVAPGSLRRAVLRALPVLPDGAPDAAAWMRLQADVQARIRGLPTERSLRLARMREGALAGRTERFFPRHAFWTGHRIAAAAVAAVTLVALAASFWADAPPGPDVRIVALPPAGQPASTYSRTSGLIAHPDFDLLADPAAERLSRDAAFLAWTIGHVPVAEVVPVPAATVDVPESESSSDAP</sequence>
<evidence type="ECO:0000313" key="2">
    <source>
        <dbReference type="Proteomes" id="UP000643403"/>
    </source>
</evidence>
<dbReference type="EMBL" id="BMXY01000004">
    <property type="protein sequence ID" value="GGZ69808.1"/>
    <property type="molecule type" value="Genomic_DNA"/>
</dbReference>
<accession>A0ABQ3C812</accession>